<reference evidence="4" key="1">
    <citation type="journal article" date="2023" name="Mol. Phylogenet. Evol.">
        <title>Genome-scale phylogeny and comparative genomics of the fungal order Sordariales.</title>
        <authorList>
            <person name="Hensen N."/>
            <person name="Bonometti L."/>
            <person name="Westerberg I."/>
            <person name="Brannstrom I.O."/>
            <person name="Guillou S."/>
            <person name="Cros-Aarteil S."/>
            <person name="Calhoun S."/>
            <person name="Haridas S."/>
            <person name="Kuo A."/>
            <person name="Mondo S."/>
            <person name="Pangilinan J."/>
            <person name="Riley R."/>
            <person name="LaButti K."/>
            <person name="Andreopoulos B."/>
            <person name="Lipzen A."/>
            <person name="Chen C."/>
            <person name="Yan M."/>
            <person name="Daum C."/>
            <person name="Ng V."/>
            <person name="Clum A."/>
            <person name="Steindorff A."/>
            <person name="Ohm R.A."/>
            <person name="Martin F."/>
            <person name="Silar P."/>
            <person name="Natvig D.O."/>
            <person name="Lalanne C."/>
            <person name="Gautier V."/>
            <person name="Ament-Velasquez S.L."/>
            <person name="Kruys A."/>
            <person name="Hutchinson M.I."/>
            <person name="Powell A.J."/>
            <person name="Barry K."/>
            <person name="Miller A.N."/>
            <person name="Grigoriev I.V."/>
            <person name="Debuchy R."/>
            <person name="Gladieux P."/>
            <person name="Hiltunen Thoren M."/>
            <person name="Johannesson H."/>
        </authorList>
    </citation>
    <scope>NUCLEOTIDE SEQUENCE</scope>
    <source>
        <strain evidence="4">CBS 990.96</strain>
    </source>
</reference>
<name>A0AAN7BZI7_9PEZI</name>
<dbReference type="PANTHER" id="PTHR10130">
    <property type="entry name" value="PEROXISOMAL TARGETING SIGNAL 1 RECEPTOR PEX5"/>
    <property type="match status" value="1"/>
</dbReference>
<dbReference type="Proteomes" id="UP001301958">
    <property type="component" value="Unassembled WGS sequence"/>
</dbReference>
<comment type="caution">
    <text evidence="4">The sequence shown here is derived from an EMBL/GenBank/DDBJ whole genome shotgun (WGS) entry which is preliminary data.</text>
</comment>
<dbReference type="AlphaFoldDB" id="A0AAN7BZI7"/>
<keyword evidence="2" id="KW-0802">TPR repeat</keyword>
<feature type="region of interest" description="Disordered" evidence="3">
    <location>
        <begin position="20"/>
        <end position="40"/>
    </location>
</feature>
<organism evidence="4 5">
    <name type="scientific">Podospora fimiseda</name>
    <dbReference type="NCBI Taxonomy" id="252190"/>
    <lineage>
        <taxon>Eukaryota</taxon>
        <taxon>Fungi</taxon>
        <taxon>Dikarya</taxon>
        <taxon>Ascomycota</taxon>
        <taxon>Pezizomycotina</taxon>
        <taxon>Sordariomycetes</taxon>
        <taxon>Sordariomycetidae</taxon>
        <taxon>Sordariales</taxon>
        <taxon>Podosporaceae</taxon>
        <taxon>Podospora</taxon>
    </lineage>
</organism>
<reference evidence="4" key="2">
    <citation type="submission" date="2023-05" db="EMBL/GenBank/DDBJ databases">
        <authorList>
            <consortium name="Lawrence Berkeley National Laboratory"/>
            <person name="Steindorff A."/>
            <person name="Hensen N."/>
            <person name="Bonometti L."/>
            <person name="Westerberg I."/>
            <person name="Brannstrom I.O."/>
            <person name="Guillou S."/>
            <person name="Cros-Aarteil S."/>
            <person name="Calhoun S."/>
            <person name="Haridas S."/>
            <person name="Kuo A."/>
            <person name="Mondo S."/>
            <person name="Pangilinan J."/>
            <person name="Riley R."/>
            <person name="Labutti K."/>
            <person name="Andreopoulos B."/>
            <person name="Lipzen A."/>
            <person name="Chen C."/>
            <person name="Yanf M."/>
            <person name="Daum C."/>
            <person name="Ng V."/>
            <person name="Clum A."/>
            <person name="Ohm R."/>
            <person name="Martin F."/>
            <person name="Silar P."/>
            <person name="Natvig D."/>
            <person name="Lalanne C."/>
            <person name="Gautier V."/>
            <person name="Ament-Velasquez S.L."/>
            <person name="Kruys A."/>
            <person name="Hutchinson M.I."/>
            <person name="Powell A.J."/>
            <person name="Barry K."/>
            <person name="Miller A.N."/>
            <person name="Grigoriev I.V."/>
            <person name="Debuchy R."/>
            <person name="Gladieux P."/>
            <person name="Thoren M.H."/>
            <person name="Johannesson H."/>
        </authorList>
    </citation>
    <scope>NUCLEOTIDE SEQUENCE</scope>
    <source>
        <strain evidence="4">CBS 990.96</strain>
    </source>
</reference>
<keyword evidence="5" id="KW-1185">Reference proteome</keyword>
<gene>
    <name evidence="4" type="ORF">QBC38DRAFT_439005</name>
</gene>
<evidence type="ECO:0000256" key="3">
    <source>
        <dbReference type="SAM" id="MobiDB-lite"/>
    </source>
</evidence>
<evidence type="ECO:0000256" key="2">
    <source>
        <dbReference type="ARBA" id="ARBA00022803"/>
    </source>
</evidence>
<keyword evidence="1" id="KW-0677">Repeat</keyword>
<evidence type="ECO:0000256" key="1">
    <source>
        <dbReference type="ARBA" id="ARBA00022737"/>
    </source>
</evidence>
<evidence type="ECO:0000313" key="5">
    <source>
        <dbReference type="Proteomes" id="UP001301958"/>
    </source>
</evidence>
<feature type="compositionally biased region" description="Basic and acidic residues" evidence="3">
    <location>
        <begin position="20"/>
        <end position="29"/>
    </location>
</feature>
<accession>A0AAN7BZI7</accession>
<protein>
    <submittedName>
        <fullName evidence="4">PEX20 peroxisomal biogenesis factor 20</fullName>
    </submittedName>
</protein>
<evidence type="ECO:0000313" key="4">
    <source>
        <dbReference type="EMBL" id="KAK4232529.1"/>
    </source>
</evidence>
<feature type="compositionally biased region" description="Polar residues" evidence="3">
    <location>
        <begin position="30"/>
        <end position="40"/>
    </location>
</feature>
<dbReference type="PANTHER" id="PTHR10130:SF4">
    <property type="entry name" value="MICROBODY (PEROXISOME) BIOGENESIS PROTEIN PEROXIN 20 (EUROFUNG)"/>
    <property type="match status" value="1"/>
</dbReference>
<dbReference type="GO" id="GO:0016560">
    <property type="term" value="P:protein import into peroxisome matrix, docking"/>
    <property type="evidence" value="ECO:0007669"/>
    <property type="project" value="TreeGrafter"/>
</dbReference>
<dbReference type="EMBL" id="MU865287">
    <property type="protein sequence ID" value="KAK4232529.1"/>
    <property type="molecule type" value="Genomic_DNA"/>
</dbReference>
<proteinExistence type="predicted"/>
<dbReference type="GO" id="GO:0005052">
    <property type="term" value="F:peroxisome matrix targeting signal-1 binding"/>
    <property type="evidence" value="ECO:0007669"/>
    <property type="project" value="TreeGrafter"/>
</dbReference>
<dbReference type="GO" id="GO:0005829">
    <property type="term" value="C:cytosol"/>
    <property type="evidence" value="ECO:0007669"/>
    <property type="project" value="TreeGrafter"/>
</dbReference>
<dbReference type="InterPro" id="IPR024111">
    <property type="entry name" value="PEX5/PEX5L"/>
</dbReference>
<dbReference type="GO" id="GO:0005778">
    <property type="term" value="C:peroxisomal membrane"/>
    <property type="evidence" value="ECO:0007669"/>
    <property type="project" value="TreeGrafter"/>
</dbReference>
<sequence length="360" mass="38718">MADSMCGPSNGAKNLLAHTDQDRSRHQDRLVQNPQAGPSTFRTINNNQASANASFEAFQAAPGLNVAAPAFAPSADFHMAVTQPMGPRAAPQYHGYHGPITGPMIAATRLESPATGGIGIHGQAQSWVSQFNSMQLNTPSQPAAPITAPANPLMQGMQLPTLTSGYRPMVPPMSQAWLDSVTTTSVTEPQQTAALPQESAEVRSAFDDLFGQYDAANEQQYAAQTVEFEAAEAAWMAEHGPTAEATRAAADLAAIQEMEAIAEEQDARKRQMDDDLARAAGDILFAVEGNASPRFKNSNFLNLMRRIALREVVVDEKSFVNARTGDEITIVMDEGPSDTVWHGEAVDAVEHQDTTIRHNH</sequence>